<dbReference type="Proteomes" id="UP000296049">
    <property type="component" value="Unassembled WGS sequence"/>
</dbReference>
<organism evidence="1 2">
    <name type="scientific">Anas platyrhynchos</name>
    <name type="common">Mallard</name>
    <name type="synonym">Anas boschas</name>
    <dbReference type="NCBI Taxonomy" id="8839"/>
    <lineage>
        <taxon>Eukaryota</taxon>
        <taxon>Metazoa</taxon>
        <taxon>Chordata</taxon>
        <taxon>Craniata</taxon>
        <taxon>Vertebrata</taxon>
        <taxon>Euteleostomi</taxon>
        <taxon>Archelosauria</taxon>
        <taxon>Archosauria</taxon>
        <taxon>Dinosauria</taxon>
        <taxon>Saurischia</taxon>
        <taxon>Theropoda</taxon>
        <taxon>Coelurosauria</taxon>
        <taxon>Aves</taxon>
        <taxon>Neognathae</taxon>
        <taxon>Galloanserae</taxon>
        <taxon>Anseriformes</taxon>
        <taxon>Anatidae</taxon>
        <taxon>Anatinae</taxon>
        <taxon>Anas</taxon>
    </lineage>
</organism>
<evidence type="ECO:0000313" key="2">
    <source>
        <dbReference type="Proteomes" id="UP000296049"/>
    </source>
</evidence>
<evidence type="ECO:0000313" key="1">
    <source>
        <dbReference type="EMBL" id="EOA95733.1"/>
    </source>
</evidence>
<dbReference type="EMBL" id="KB744196">
    <property type="protein sequence ID" value="EOA95733.1"/>
    <property type="molecule type" value="Genomic_DNA"/>
</dbReference>
<protein>
    <submittedName>
        <fullName evidence="1">Uncharacterized protein</fullName>
    </submittedName>
</protein>
<keyword evidence="2" id="KW-1185">Reference proteome</keyword>
<reference evidence="2" key="1">
    <citation type="journal article" date="2013" name="Nat. Genet.">
        <title>The duck genome and transcriptome provide insight into an avian influenza virus reservoir species.</title>
        <authorList>
            <person name="Huang Y."/>
            <person name="Li Y."/>
            <person name="Burt D.W."/>
            <person name="Chen H."/>
            <person name="Zhang Y."/>
            <person name="Qian W."/>
            <person name="Kim H."/>
            <person name="Gan S."/>
            <person name="Zhao Y."/>
            <person name="Li J."/>
            <person name="Yi K."/>
            <person name="Feng H."/>
            <person name="Zhu P."/>
            <person name="Li B."/>
            <person name="Liu Q."/>
            <person name="Fairley S."/>
            <person name="Magor K.E."/>
            <person name="Du Z."/>
            <person name="Hu X."/>
            <person name="Goodman L."/>
            <person name="Tafer H."/>
            <person name="Vignal A."/>
            <person name="Lee T."/>
            <person name="Kim K.W."/>
            <person name="Sheng Z."/>
            <person name="An Y."/>
            <person name="Searle S."/>
            <person name="Herrero J."/>
            <person name="Groenen M.A."/>
            <person name="Crooijmans R.P."/>
            <person name="Faraut T."/>
            <person name="Cai Q."/>
            <person name="Webster R.G."/>
            <person name="Aldridge J.R."/>
            <person name="Warren W.C."/>
            <person name="Bartschat S."/>
            <person name="Kehr S."/>
            <person name="Marz M."/>
            <person name="Stadler P.F."/>
            <person name="Smith J."/>
            <person name="Kraus R.H."/>
            <person name="Zhao Y."/>
            <person name="Ren L."/>
            <person name="Fei J."/>
            <person name="Morisson M."/>
            <person name="Kaiser P."/>
            <person name="Griffin D.K."/>
            <person name="Rao M."/>
            <person name="Pitel F."/>
            <person name="Wang J."/>
            <person name="Li N."/>
        </authorList>
    </citation>
    <scope>NUCLEOTIDE SEQUENCE [LARGE SCALE GENOMIC DNA]</scope>
</reference>
<gene>
    <name evidence="1" type="ORF">Anapl_16706</name>
</gene>
<dbReference type="AlphaFoldDB" id="R0KR53"/>
<accession>R0KR53</accession>
<sequence length="442" mass="49996">MALDSKLPFLVLLANSFQLVEVVLLLAYPSPPSKTELLDSKLPFLVLLANSFQLVEAALLLVYPRPPNKTESEPLGAQRKSERIGEETITSWSGRGMVTAPLLWRRPTSAEEPNGAKQVCKPETIRARIDTGKQSICGASRRKLNIWQETYVLVQNTVQTPEALIPRSWLHNICNIPPWSKLCPGPTAPLRLVLCHTTQNQCFKKMGSRYSFTSSQLQFVTRLPKFERRFSGFSGLLTLRDLAQVNIRECTWTISLMKVAGARTSATKPSGFEFLNSNLRAFLTFRICFQVCLSHDFLRERVLSEFECTGKGQQYVSITCYLTVHASVRWSEKAYLVESDEGFIWPWLFSSQTLFANSFPIEDITLMSSIGQSSRSRERTRERSMIFILEFSYKQVIELFGQDLNPGAQSLVQSRLISLHAEDRAPTCLCSRSIAYGQNTNI</sequence>
<proteinExistence type="predicted"/>
<name>R0KR53_ANAPL</name>